<evidence type="ECO:0000313" key="2">
    <source>
        <dbReference type="EMBL" id="MBP2057512.1"/>
    </source>
</evidence>
<protein>
    <submittedName>
        <fullName evidence="2">ABC-2 type transport system permease protein</fullName>
    </submittedName>
</protein>
<gene>
    <name evidence="2" type="ORF">J2Z60_000683</name>
</gene>
<feature type="transmembrane region" description="Helical" evidence="1">
    <location>
        <begin position="227"/>
        <end position="247"/>
    </location>
</feature>
<dbReference type="Proteomes" id="UP001519292">
    <property type="component" value="Unassembled WGS sequence"/>
</dbReference>
<dbReference type="PANTHER" id="PTHR36833">
    <property type="entry name" value="SLR0610 PROTEIN-RELATED"/>
    <property type="match status" value="1"/>
</dbReference>
<sequence length="259" mass="30416">MQYIKLYKIFVRQYFKQLLEYKLDFIIGILGIFVTQCLNIVFLWVIFSKIPSLYGWNLDELIFIYGFSLIPKGLDHLLTDNLWIFAKKTVVSGQFDKYLLRPISPLFQITFETFQFDAVGEILIGVLLLIKSFNIVYWTPQKAILFILTIPFTTLIYTSLKIMTASISFWTKKSGSVMYIFYMINNFAKYPVNIYNFVIRFVITFIIPFAFTAFYPASFFIRGENNTFFYSLIMISILFFLLSLFIWKKGISSYESSGS</sequence>
<feature type="transmembrane region" description="Helical" evidence="1">
    <location>
        <begin position="144"/>
        <end position="171"/>
    </location>
</feature>
<evidence type="ECO:0000313" key="3">
    <source>
        <dbReference type="Proteomes" id="UP001519292"/>
    </source>
</evidence>
<reference evidence="2 3" key="1">
    <citation type="submission" date="2021-03" db="EMBL/GenBank/DDBJ databases">
        <title>Genomic Encyclopedia of Type Strains, Phase IV (KMG-IV): sequencing the most valuable type-strain genomes for metagenomic binning, comparative biology and taxonomic classification.</title>
        <authorList>
            <person name="Goeker M."/>
        </authorList>
    </citation>
    <scope>NUCLEOTIDE SEQUENCE [LARGE SCALE GENOMIC DNA]</scope>
    <source>
        <strain evidence="2 3">DSM 101872</strain>
    </source>
</reference>
<keyword evidence="1" id="KW-0812">Transmembrane</keyword>
<feature type="transmembrane region" description="Helical" evidence="1">
    <location>
        <begin position="118"/>
        <end position="138"/>
    </location>
</feature>
<keyword evidence="3" id="KW-1185">Reference proteome</keyword>
<dbReference type="PANTHER" id="PTHR36833:SF1">
    <property type="entry name" value="INTEGRAL MEMBRANE TRANSPORT PROTEIN"/>
    <property type="match status" value="1"/>
</dbReference>
<dbReference type="EMBL" id="JAGGLU010000003">
    <property type="protein sequence ID" value="MBP2057512.1"/>
    <property type="molecule type" value="Genomic_DNA"/>
</dbReference>
<feature type="transmembrane region" description="Helical" evidence="1">
    <location>
        <begin position="21"/>
        <end position="47"/>
    </location>
</feature>
<comment type="caution">
    <text evidence="2">The sequence shown here is derived from an EMBL/GenBank/DDBJ whole genome shotgun (WGS) entry which is preliminary data.</text>
</comment>
<accession>A0ABS4MDR1</accession>
<organism evidence="2 3">
    <name type="scientific">Lactobacillus colini</name>
    <dbReference type="NCBI Taxonomy" id="1819254"/>
    <lineage>
        <taxon>Bacteria</taxon>
        <taxon>Bacillati</taxon>
        <taxon>Bacillota</taxon>
        <taxon>Bacilli</taxon>
        <taxon>Lactobacillales</taxon>
        <taxon>Lactobacillaceae</taxon>
        <taxon>Lactobacillus</taxon>
    </lineage>
</organism>
<dbReference type="Pfam" id="PF06182">
    <property type="entry name" value="ABC2_membrane_6"/>
    <property type="match status" value="1"/>
</dbReference>
<name>A0ABS4MDR1_9LACO</name>
<dbReference type="InterPro" id="IPR010390">
    <property type="entry name" value="ABC-2_transporter-like"/>
</dbReference>
<proteinExistence type="predicted"/>
<feature type="transmembrane region" description="Helical" evidence="1">
    <location>
        <begin position="192"/>
        <end position="215"/>
    </location>
</feature>
<dbReference type="RefSeq" id="WP_209686260.1">
    <property type="nucleotide sequence ID" value="NZ_JAGGLU010000003.1"/>
</dbReference>
<evidence type="ECO:0000256" key="1">
    <source>
        <dbReference type="SAM" id="Phobius"/>
    </source>
</evidence>
<keyword evidence="1" id="KW-1133">Transmembrane helix</keyword>
<keyword evidence="1" id="KW-0472">Membrane</keyword>